<dbReference type="PANTHER" id="PTHR45657">
    <property type="entry name" value="CRAL-TRIO DOMAIN-CONTAINING PROTEIN YKL091C-RELATED"/>
    <property type="match status" value="1"/>
</dbReference>
<dbReference type="Gene3D" id="1.10.8.20">
    <property type="entry name" value="N-terminal domain of phosphatidylinositol transfer protein sec14p"/>
    <property type="match status" value="1"/>
</dbReference>
<name>A0A8H4VNH3_9AGAR</name>
<evidence type="ECO:0000313" key="3">
    <source>
        <dbReference type="EMBL" id="KAF4617156.1"/>
    </source>
</evidence>
<gene>
    <name evidence="3" type="ORF">D9613_005943</name>
</gene>
<dbReference type="EMBL" id="JAACJL010000030">
    <property type="protein sequence ID" value="KAF4617156.1"/>
    <property type="molecule type" value="Genomic_DNA"/>
</dbReference>
<dbReference type="InterPro" id="IPR005197">
    <property type="entry name" value="Glyco_hydro_71"/>
</dbReference>
<dbReference type="PROSITE" id="PS50191">
    <property type="entry name" value="CRAL_TRIO"/>
    <property type="match status" value="1"/>
</dbReference>
<dbReference type="PRINTS" id="PR00180">
    <property type="entry name" value="CRETINALDHBP"/>
</dbReference>
<proteinExistence type="predicted"/>
<dbReference type="Gene3D" id="3.20.20.80">
    <property type="entry name" value="Glycosidases"/>
    <property type="match status" value="1"/>
</dbReference>
<dbReference type="InterPro" id="IPR011074">
    <property type="entry name" value="CRAL/TRIO_N_dom"/>
</dbReference>
<evidence type="ECO:0000256" key="1">
    <source>
        <dbReference type="SAM" id="MobiDB-lite"/>
    </source>
</evidence>
<feature type="domain" description="CRAL-TRIO" evidence="2">
    <location>
        <begin position="72"/>
        <end position="245"/>
    </location>
</feature>
<feature type="compositionally biased region" description="Low complexity" evidence="1">
    <location>
        <begin position="446"/>
        <end position="465"/>
    </location>
</feature>
<dbReference type="Pfam" id="PF00650">
    <property type="entry name" value="CRAL_TRIO"/>
    <property type="match status" value="1"/>
</dbReference>
<evidence type="ECO:0000313" key="4">
    <source>
        <dbReference type="Proteomes" id="UP000521872"/>
    </source>
</evidence>
<dbReference type="Proteomes" id="UP000521872">
    <property type="component" value="Unassembled WGS sequence"/>
</dbReference>
<dbReference type="GO" id="GO:0051118">
    <property type="term" value="F:glucan endo-1,3-alpha-glucosidase activity"/>
    <property type="evidence" value="ECO:0007669"/>
    <property type="project" value="InterPro"/>
</dbReference>
<dbReference type="Gene3D" id="3.40.525.10">
    <property type="entry name" value="CRAL-TRIO lipid binding domain"/>
    <property type="match status" value="1"/>
</dbReference>
<evidence type="ECO:0000259" key="2">
    <source>
        <dbReference type="PROSITE" id="PS50191"/>
    </source>
</evidence>
<feature type="compositionally biased region" description="Basic and acidic residues" evidence="1">
    <location>
        <begin position="259"/>
        <end position="287"/>
    </location>
</feature>
<organism evidence="3 4">
    <name type="scientific">Agrocybe pediades</name>
    <dbReference type="NCBI Taxonomy" id="84607"/>
    <lineage>
        <taxon>Eukaryota</taxon>
        <taxon>Fungi</taxon>
        <taxon>Dikarya</taxon>
        <taxon>Basidiomycota</taxon>
        <taxon>Agaricomycotina</taxon>
        <taxon>Agaricomycetes</taxon>
        <taxon>Agaricomycetidae</taxon>
        <taxon>Agaricales</taxon>
        <taxon>Agaricineae</taxon>
        <taxon>Strophariaceae</taxon>
        <taxon>Agrocybe</taxon>
    </lineage>
</organism>
<dbReference type="InterPro" id="IPR051026">
    <property type="entry name" value="PI/PC_transfer"/>
</dbReference>
<dbReference type="SUPFAM" id="SSF46938">
    <property type="entry name" value="CRAL/TRIO N-terminal domain"/>
    <property type="match status" value="1"/>
</dbReference>
<dbReference type="Pfam" id="PF03765">
    <property type="entry name" value="CRAL_TRIO_N"/>
    <property type="match status" value="1"/>
</dbReference>
<keyword evidence="4" id="KW-1185">Reference proteome</keyword>
<feature type="region of interest" description="Disordered" evidence="1">
    <location>
        <begin position="252"/>
        <end position="312"/>
    </location>
</feature>
<dbReference type="CDD" id="cd00170">
    <property type="entry name" value="SEC14"/>
    <property type="match status" value="1"/>
</dbReference>
<dbReference type="Pfam" id="PF03659">
    <property type="entry name" value="Glyco_hydro_71"/>
    <property type="match status" value="1"/>
</dbReference>
<dbReference type="PANTHER" id="PTHR45657:SF1">
    <property type="entry name" value="CRAL-TRIO DOMAIN-CONTAINING PROTEIN YKL091C-RELATED"/>
    <property type="match status" value="1"/>
</dbReference>
<dbReference type="InterPro" id="IPR001251">
    <property type="entry name" value="CRAL-TRIO_dom"/>
</dbReference>
<accession>A0A8H4VNH3</accession>
<protein>
    <recommendedName>
        <fullName evidence="2">CRAL-TRIO domain-containing protein</fullName>
    </recommendedName>
</protein>
<feature type="compositionally biased region" description="Low complexity" evidence="1">
    <location>
        <begin position="474"/>
        <end position="492"/>
    </location>
</feature>
<dbReference type="SMART" id="SM00516">
    <property type="entry name" value="SEC14"/>
    <property type="match status" value="1"/>
</dbReference>
<reference evidence="3 4" key="1">
    <citation type="submission" date="2019-12" db="EMBL/GenBank/DDBJ databases">
        <authorList>
            <person name="Floudas D."/>
            <person name="Bentzer J."/>
            <person name="Ahren D."/>
            <person name="Johansson T."/>
            <person name="Persson P."/>
            <person name="Tunlid A."/>
        </authorList>
    </citation>
    <scope>NUCLEOTIDE SEQUENCE [LARGE SCALE GENOMIC DNA]</scope>
    <source>
        <strain evidence="3 4">CBS 102.39</strain>
    </source>
</reference>
<comment type="caution">
    <text evidence="3">The sequence shown here is derived from an EMBL/GenBank/DDBJ whole genome shotgun (WGS) entry which is preliminary data.</text>
</comment>
<dbReference type="InterPro" id="IPR036865">
    <property type="entry name" value="CRAL-TRIO_dom_sf"/>
</dbReference>
<sequence length="1007" mass="110991">MLAAVDKQHAEILTKFRDDLYSEGILCKGDSIGEDDETLLRFLRARKYDLAHAKKMFKDCQHWRKTVSGVGIDELYRRTDPFDYPEREAVFECWPMWFHKQGRPLNVHVFGGMDLTKLYKTVSPERHWETFLLTREVLPAAARAAGKPIGTTFVIVDLKGFGLGAFWQMKSLVSQDYYPETMGQLAIINAPSTFTIIWNAIKPWLSKETLAKVDVLGSDYKDVLLKLVDEENLPSILGGKCTCEQDGGCSLSGVGPWQDGRDGWGPKAEEKRRRNEEEQVKEEEVKSEPVLVDNGKLPLGDGNASSRPGGAYGETDDLCSMVDASDDEEVNPEEKDSLLAAYALGESGRVLAAGEASWVSVDCNQQSRVYILCFPPDSHGSEKVQEDAAIIPIRPIRIPGNVHEINVSELRVREHREKRNINYRREDGGEPGSVTTTIYLTLPADSPTSTASISSTPSTIASTSTQNSQPTDGAVPSATSTSSSGASPTQTPIVDSNGTRKYVVAHHMVGNTFPYTIQDWADDIALAHASGIDGFALNMGIDDWQPARVADAYEAAKQSNTDFKMFLSLDMTSLPCASPSDAQNLRSLVNTFVSHPNQLLYGPNNDRAFVSTFSGENCNFGQGSSHDGWRNQFTQTDELKGKIYFVPSFFVDPQTFSDFTNVMDGDFSWNSGWPTQVTTAFAQSQLQQQEQNQQNEKPGLNLLSVVTDAPATSLTDTLEKQLDNTMQSTLSKVQLAVAQFVGSTNTDEEHRKGLQQLSGSLQRRDADDSSDGQKNLTYMGAVSPWFFTHYGPDTYNKNFVYLSDQHLYSKRWDSLIASRDNVDLVQVLTWNDYGESHYVGPIKGALPLNSEKWTTGMNHTKWLELTRYYAQAFKTGTYPAIEKDAIYMWSRPHAANAGGDSSDGVGKPTNFEILQDAVWAIVMANAPATVVLSTSGDDQQQQSFEVPAGVTKLAVPIAPGGTMKGVMTRDGQTVVQLDVSPQEFTFQGEVSDKGYNYNAFVAGATAD</sequence>
<feature type="region of interest" description="Disordered" evidence="1">
    <location>
        <begin position="446"/>
        <end position="495"/>
    </location>
</feature>
<dbReference type="InterPro" id="IPR036273">
    <property type="entry name" value="CRAL/TRIO_N_dom_sf"/>
</dbReference>
<dbReference type="SMART" id="SM01100">
    <property type="entry name" value="CRAL_TRIO_N"/>
    <property type="match status" value="1"/>
</dbReference>
<dbReference type="CDD" id="cd11577">
    <property type="entry name" value="GH71"/>
    <property type="match status" value="1"/>
</dbReference>
<dbReference type="AlphaFoldDB" id="A0A8H4VNH3"/>
<dbReference type="SUPFAM" id="SSF52087">
    <property type="entry name" value="CRAL/TRIO domain"/>
    <property type="match status" value="1"/>
</dbReference>